<organism evidence="1 2">
    <name type="scientific">Pseudozyma antarctica</name>
    <name type="common">Yeast</name>
    <name type="synonym">Candida antarctica</name>
    <dbReference type="NCBI Taxonomy" id="84753"/>
    <lineage>
        <taxon>Eukaryota</taxon>
        <taxon>Fungi</taxon>
        <taxon>Dikarya</taxon>
        <taxon>Basidiomycota</taxon>
        <taxon>Ustilaginomycotina</taxon>
        <taxon>Ustilaginomycetes</taxon>
        <taxon>Ustilaginales</taxon>
        <taxon>Ustilaginaceae</taxon>
        <taxon>Moesziomyces</taxon>
    </lineage>
</organism>
<dbReference type="GeneID" id="26304926"/>
<dbReference type="OrthoDB" id="10526610at2759"/>
<keyword evidence="2" id="KW-1185">Reference proteome</keyword>
<dbReference type="RefSeq" id="XP_014655972.1">
    <property type="nucleotide sequence ID" value="XM_014800486.1"/>
</dbReference>
<evidence type="ECO:0000313" key="1">
    <source>
        <dbReference type="EMBL" id="GAK65810.1"/>
    </source>
</evidence>
<evidence type="ECO:0000313" key="2">
    <source>
        <dbReference type="Proteomes" id="UP000053758"/>
    </source>
</evidence>
<dbReference type="EMBL" id="DF830077">
    <property type="protein sequence ID" value="GAK65810.1"/>
    <property type="molecule type" value="Genomic_DNA"/>
</dbReference>
<dbReference type="HOGENOM" id="CLU_1815539_0_0_1"/>
<protein>
    <submittedName>
        <fullName evidence="1">Uncharacterized protein</fullName>
    </submittedName>
</protein>
<dbReference type="Proteomes" id="UP000053758">
    <property type="component" value="Unassembled WGS sequence"/>
</dbReference>
<gene>
    <name evidence="1" type="ORF">PAN0_010d4031</name>
</gene>
<accession>A0A081CGL4</accession>
<dbReference type="AlphaFoldDB" id="A0A081CGL4"/>
<reference evidence="2" key="1">
    <citation type="journal article" date="2014" name="Genome Announc.">
        <title>Draft Genome Sequence of the Yeast Pseudozyma antarctica Type Strain JCM10317, a Producer of the Glycolipid Biosurfactants, Mannosylerythritol Lipids.</title>
        <authorList>
            <person name="Saika A."/>
            <person name="Koike H."/>
            <person name="Hori T."/>
            <person name="Fukuoka T."/>
            <person name="Sato S."/>
            <person name="Habe H."/>
            <person name="Kitamoto D."/>
            <person name="Morita T."/>
        </authorList>
    </citation>
    <scope>NUCLEOTIDE SEQUENCE [LARGE SCALE GENOMIC DNA]</scope>
    <source>
        <strain evidence="2">JCM 10317</strain>
    </source>
</reference>
<proteinExistence type="predicted"/>
<name>A0A081CGL4_PSEA2</name>
<sequence length="142" mass="15806">MTRGQTRRVLRPASTGPRQDARQSEIAKSPDGKILIRSRDPRFSICAAATACRLRSPSEQQQKFYLPHQPAAAAPPPHFEHRSWRLDRHTEPLLFQHGRGDAQPASHCLCSAEEESCMRTCPAAQSRSIAHTGLQSKTSNEP</sequence>